<dbReference type="Gene3D" id="2.60.40.10">
    <property type="entry name" value="Immunoglobulins"/>
    <property type="match status" value="3"/>
</dbReference>
<evidence type="ECO:0000256" key="2">
    <source>
        <dbReference type="SAM" id="MobiDB-lite"/>
    </source>
</evidence>
<dbReference type="CDD" id="cd21817">
    <property type="entry name" value="IgC1_CH1_IgEG"/>
    <property type="match status" value="1"/>
</dbReference>
<evidence type="ECO:0000256" key="1">
    <source>
        <dbReference type="ARBA" id="ARBA00023319"/>
    </source>
</evidence>
<evidence type="ECO:0000313" key="4">
    <source>
        <dbReference type="Ensembl" id="ENSSSCP00000047342.2"/>
    </source>
</evidence>
<dbReference type="InterPro" id="IPR007110">
    <property type="entry name" value="Ig-like_dom"/>
</dbReference>
<dbReference type="AlphaFoldDB" id="A0A287ATT2"/>
<evidence type="ECO:0000259" key="3">
    <source>
        <dbReference type="PROSITE" id="PS50835"/>
    </source>
</evidence>
<feature type="domain" description="Ig-like" evidence="3">
    <location>
        <begin position="147"/>
        <end position="246"/>
    </location>
</feature>
<dbReference type="SMART" id="SM00407">
    <property type="entry name" value="IGc1"/>
    <property type="match status" value="3"/>
</dbReference>
<feature type="domain" description="Ig-like" evidence="3">
    <location>
        <begin position="7"/>
        <end position="96"/>
    </location>
</feature>
<dbReference type="SUPFAM" id="SSF48726">
    <property type="entry name" value="Immunoglobulin"/>
    <property type="match status" value="3"/>
</dbReference>
<keyword evidence="1" id="KW-0393">Immunoglobulin domain</keyword>
<reference evidence="4" key="3">
    <citation type="submission" date="2025-09" db="UniProtKB">
        <authorList>
            <consortium name="Ensembl"/>
        </authorList>
    </citation>
    <scope>IDENTIFICATION</scope>
</reference>
<dbReference type="InterPro" id="IPR013783">
    <property type="entry name" value="Ig-like_fold"/>
</dbReference>
<dbReference type="InterPro" id="IPR003006">
    <property type="entry name" value="Ig/MHC_CS"/>
</dbReference>
<name>A0A287ATT2_PIG</name>
<dbReference type="Bgee" id="ENSSSCG00000036983">
    <property type="expression patterns" value="Expressed in caecum and 34 other cell types or tissues"/>
</dbReference>
<reference evidence="4" key="1">
    <citation type="journal article" date="2020" name="Gigascience">
        <title>An improved pig reference genome sequence to enable pig genetics and genomics research.</title>
        <authorList>
            <person name="Warr A."/>
            <person name="Affara N."/>
            <person name="Aken B."/>
            <person name="Beiki H."/>
            <person name="Bickhart D.M."/>
            <person name="Billis K."/>
            <person name="Chow W."/>
            <person name="Eory L."/>
            <person name="Finlayson H.A."/>
            <person name="Flicek P."/>
            <person name="Giron C.G."/>
            <person name="Griffin D.K."/>
            <person name="Hall R."/>
            <person name="Hannum G."/>
            <person name="Hourlier T."/>
            <person name="Howe K."/>
            <person name="Hume D.A."/>
            <person name="Izuogu O."/>
            <person name="Kim K."/>
            <person name="Koren S."/>
            <person name="Liu H."/>
            <person name="Manchanda N."/>
            <person name="Martin F.J."/>
            <person name="Nonneman D.J."/>
            <person name="O'Connor R.E."/>
            <person name="Phillippy A.M."/>
            <person name="Rohrer G.A."/>
            <person name="Rosen B.D."/>
            <person name="Rund L.A."/>
            <person name="Sargent C.A."/>
            <person name="Schook L.B."/>
            <person name="Schroeder S.G."/>
            <person name="Schwartz A.S."/>
            <person name="Skinner B.M."/>
            <person name="Talbot R."/>
            <person name="Tseng E."/>
            <person name="Tuggle C.K."/>
            <person name="Watson M."/>
            <person name="Smith T.P.L."/>
            <person name="Archibald A.L."/>
        </authorList>
    </citation>
    <scope>NUCLEOTIDE SEQUENCE [LARGE SCALE GENOMIC DNA]</scope>
    <source>
        <strain evidence="4">Duroc</strain>
    </source>
</reference>
<dbReference type="PROSITE" id="PS50835">
    <property type="entry name" value="IG_LIKE"/>
    <property type="match status" value="3"/>
</dbReference>
<dbReference type="PANTHER" id="PTHR23411">
    <property type="entry name" value="TAPASIN"/>
    <property type="match status" value="1"/>
</dbReference>
<dbReference type="FunFam" id="2.60.40.10:FF:001540">
    <property type="entry name" value="Immunoglobulin heavy constant gamma 1"/>
    <property type="match status" value="1"/>
</dbReference>
<dbReference type="InterPro" id="IPR050380">
    <property type="entry name" value="Immune_Resp_Modulators"/>
</dbReference>
<dbReference type="Pfam" id="PF07654">
    <property type="entry name" value="C1-set"/>
    <property type="match status" value="3"/>
</dbReference>
<keyword evidence="5" id="KW-1185">Reference proteome</keyword>
<dbReference type="CDD" id="cd05768">
    <property type="entry name" value="IgC1_CH3_IgAGD_CH4_IgAEM"/>
    <property type="match status" value="1"/>
</dbReference>
<reference evidence="4" key="2">
    <citation type="submission" date="2025-08" db="UniProtKB">
        <authorList>
            <consortium name="Ensembl"/>
        </authorList>
    </citation>
    <scope>IDENTIFICATION</scope>
</reference>
<dbReference type="InterPro" id="IPR036179">
    <property type="entry name" value="Ig-like_dom_sf"/>
</dbReference>
<dbReference type="FunFam" id="2.60.40.10:FF:001129">
    <property type="entry name" value="Immunoglobulin heavy constant gamma 1"/>
    <property type="match status" value="1"/>
</dbReference>
<dbReference type="PROSITE" id="PS00290">
    <property type="entry name" value="IG_MHC"/>
    <property type="match status" value="1"/>
</dbReference>
<dbReference type="GeneTree" id="ENSGT00940000162793"/>
<evidence type="ECO:0000313" key="5">
    <source>
        <dbReference type="Proteomes" id="UP000008227"/>
    </source>
</evidence>
<dbReference type="InterPro" id="IPR003597">
    <property type="entry name" value="Ig_C1-set"/>
</dbReference>
<protein>
    <recommendedName>
        <fullName evidence="3">Ig-like domain-containing protein</fullName>
    </recommendedName>
</protein>
<dbReference type="Ensembl" id="ENSSSCT00000064681.2">
    <property type="protein sequence ID" value="ENSSSCP00000047342.2"/>
    <property type="gene ID" value="ENSSSCG00000036983.3"/>
</dbReference>
<dbReference type="ExpressionAtlas" id="A0A287ATT2">
    <property type="expression patterns" value="baseline and differential"/>
</dbReference>
<organism evidence="4 5">
    <name type="scientific">Sus scrofa</name>
    <name type="common">Pig</name>
    <dbReference type="NCBI Taxonomy" id="9823"/>
    <lineage>
        <taxon>Eukaryota</taxon>
        <taxon>Metazoa</taxon>
        <taxon>Chordata</taxon>
        <taxon>Craniata</taxon>
        <taxon>Vertebrata</taxon>
        <taxon>Euteleostomi</taxon>
        <taxon>Mammalia</taxon>
        <taxon>Eutheria</taxon>
        <taxon>Laurasiatheria</taxon>
        <taxon>Artiodactyla</taxon>
        <taxon>Suina</taxon>
        <taxon>Suidae</taxon>
        <taxon>Sus</taxon>
    </lineage>
</organism>
<proteinExistence type="predicted"/>
<feature type="region of interest" description="Disordered" evidence="2">
    <location>
        <begin position="103"/>
        <end position="141"/>
    </location>
</feature>
<accession>A0A287ATT2</accession>
<feature type="domain" description="Ig-like" evidence="3">
    <location>
        <begin position="256"/>
        <end position="353"/>
    </location>
</feature>
<sequence length="358" mass="38848">ATPKTAPSVYPLAPCGRDTSGPNVALGCLASSYFPEPVTVTWNSGALTSGVHTFPSVLQPSGLYSLSSTVTVPASSLSSKSYICNVNHPATETKVDKRVGERLRWGRDPGPSPPPVRPEGGQVPRRTPGHKLTRTLSPPPGCEVAGPSVFIFPPKPKDTLMISRTPEVTCVVVDVSQENPEVQFSWYVDGEEVHTAETRPKEEQFNSTYRVVSVLPIQHEDWLKGKEFECKVNNKDLPGPITRTISKAKGGGGTEPGGVHPAPTPEELSKSIVTLTCLVKSFFPPFIHVEWKVNGKPEPENTYLTTLPQEDEDGTYSLYSKFSVDKARLQSGGIHCAVMHEALHNHYTEKSVSLTPGK</sequence>
<dbReference type="FunFam" id="2.60.40.10:FF:000463">
    <property type="entry name" value="Immunoglobulin heavy constant gamma 1"/>
    <property type="match status" value="1"/>
</dbReference>
<dbReference type="Proteomes" id="UP000008227">
    <property type="component" value="Unassembled WGS sequence"/>
</dbReference>